<evidence type="ECO:0000256" key="3">
    <source>
        <dbReference type="ARBA" id="ARBA00022679"/>
    </source>
</evidence>
<organism evidence="6 7">
    <name type="scientific">Halodurantibacterium flavum</name>
    <dbReference type="NCBI Taxonomy" id="1382802"/>
    <lineage>
        <taxon>Bacteria</taxon>
        <taxon>Pseudomonadati</taxon>
        <taxon>Pseudomonadota</taxon>
        <taxon>Alphaproteobacteria</taxon>
        <taxon>Rhodobacterales</taxon>
        <taxon>Paracoccaceae</taxon>
        <taxon>Halodurantibacterium</taxon>
    </lineage>
</organism>
<evidence type="ECO:0000256" key="4">
    <source>
        <dbReference type="SAM" id="MobiDB-lite"/>
    </source>
</evidence>
<dbReference type="InterPro" id="IPR051939">
    <property type="entry name" value="Glycosyltr_41/O-GlcNAc_trsf"/>
</dbReference>
<dbReference type="Pfam" id="PF04577">
    <property type="entry name" value="Glyco_transf_61"/>
    <property type="match status" value="1"/>
</dbReference>
<dbReference type="PANTHER" id="PTHR44835:SF1">
    <property type="entry name" value="PROTEIN O-GLCNAC TRANSFERASE"/>
    <property type="match status" value="1"/>
</dbReference>
<dbReference type="PANTHER" id="PTHR44835">
    <property type="entry name" value="UDP-N-ACETYLGLUCOSAMINE--PEPTIDE N-ACETYLGLUCOSAMINYLTRANSFERASE SPINDLY-RELATED"/>
    <property type="match status" value="1"/>
</dbReference>
<evidence type="ECO:0000313" key="7">
    <source>
        <dbReference type="Proteomes" id="UP001597353"/>
    </source>
</evidence>
<dbReference type="RefSeq" id="WP_390261967.1">
    <property type="nucleotide sequence ID" value="NZ_JBHUGH010000009.1"/>
</dbReference>
<dbReference type="Gene3D" id="3.40.50.11380">
    <property type="match status" value="1"/>
</dbReference>
<comment type="caution">
    <text evidence="6">The sequence shown here is derived from an EMBL/GenBank/DDBJ whole genome shotgun (WGS) entry which is preliminary data.</text>
</comment>
<name>A0ABW4S5T6_9RHOB</name>
<dbReference type="EMBL" id="JBHUGH010000009">
    <property type="protein sequence ID" value="MFD1912945.1"/>
    <property type="molecule type" value="Genomic_DNA"/>
</dbReference>
<proteinExistence type="predicted"/>
<gene>
    <name evidence="6" type="ORF">ACFSGJ_12055</name>
</gene>
<reference evidence="7" key="1">
    <citation type="journal article" date="2019" name="Int. J. Syst. Evol. Microbiol.">
        <title>The Global Catalogue of Microorganisms (GCM) 10K type strain sequencing project: providing services to taxonomists for standard genome sequencing and annotation.</title>
        <authorList>
            <consortium name="The Broad Institute Genomics Platform"/>
            <consortium name="The Broad Institute Genome Sequencing Center for Infectious Disease"/>
            <person name="Wu L."/>
            <person name="Ma J."/>
        </authorList>
    </citation>
    <scope>NUCLEOTIDE SEQUENCE [LARGE SCALE GENOMIC DNA]</scope>
    <source>
        <strain evidence="7">CGMCC 4.7242</strain>
    </source>
</reference>
<keyword evidence="7" id="KW-1185">Reference proteome</keyword>
<feature type="compositionally biased region" description="Basic and acidic residues" evidence="4">
    <location>
        <begin position="633"/>
        <end position="648"/>
    </location>
</feature>
<evidence type="ECO:0000259" key="5">
    <source>
        <dbReference type="Pfam" id="PF04577"/>
    </source>
</evidence>
<feature type="domain" description="Glycosyltransferase 61 catalytic" evidence="5">
    <location>
        <begin position="792"/>
        <end position="971"/>
    </location>
</feature>
<comment type="pathway">
    <text evidence="1">Protein modification; protein glycosylation.</text>
</comment>
<feature type="region of interest" description="Disordered" evidence="4">
    <location>
        <begin position="627"/>
        <end position="648"/>
    </location>
</feature>
<keyword evidence="3" id="KW-0808">Transferase</keyword>
<accession>A0ABW4S5T6</accession>
<evidence type="ECO:0000256" key="2">
    <source>
        <dbReference type="ARBA" id="ARBA00022676"/>
    </source>
</evidence>
<dbReference type="Proteomes" id="UP001597353">
    <property type="component" value="Unassembled WGS sequence"/>
</dbReference>
<evidence type="ECO:0000313" key="6">
    <source>
        <dbReference type="EMBL" id="MFD1912945.1"/>
    </source>
</evidence>
<keyword evidence="2" id="KW-0328">Glycosyltransferase</keyword>
<dbReference type="Gene3D" id="3.40.50.2000">
    <property type="entry name" value="Glycogen Phosphorylase B"/>
    <property type="match status" value="1"/>
</dbReference>
<sequence>MSGPMAGIEECLTVGNLPLAIEILAGHAAECEAADLRALAQRIAAMAPPLPDIRLGFDRPTNLFIVTEARAAQPWIAALGADRPWERNVVLMTSPCDGAAREGLSDAGATVLAPHCAALHDRWEWLRARLDAFAARRLFLLNAPDDLAALLALQEAATGRDCIVPLCGPSPLANVWPGALHLAPDGETAAAFARLWPDARVARIAAPRAAAHRGRWARFRRRLKNKGGRTAPAPVSAALSAVLDGPPTTHGTADGAEDALFDRTYYLARNPDVAASGCDPWVHYLRHGEAEGRWPNPLFDPVWYRRRLGRPAQGSLLGHYAQHGERMGLSPHPLFDPVLAAGEADGGSVLAACLAGKIRQPHLFFDPDHYARQLPAPETGPLLVHFLEVGAAAGLSPHPLVDLQTLWRGAGAPEGVSALRIFLDWIGGDWPRLSPHLLFDPAGFEEERWHRAAPNLCWAAMLAGNLPDLPPHPLVLPGHVEKRRPGTLTSAEPVMLALAQDRLGCDPHPLIDSAHIGSTAPWLRASRLSAAEHFIANGRRDNIDPHPAFRQAYYNFHNPDVAASGQNPLLHYLRHGEAEGRRPHPSFDPAFYRTAHLKDQPGAPLLHALTEGRGFFRPRLAVSPYHARQSMEGARRALDDGRQKDAARHLHDALHPPDTAEPPDLVTAVHPVADSFPGATTELAPAATRALPRPRIVSRRPIHAPSLRQDLPPVRAACLGDVTLLPGNDGFLLSDGRWLDFSLEGFDPETMSLRANGALAALGSGGAALRYYSGGAPVEAGILATGTYSRNYCHFLLEVVPRALAAATLAPAGVPLLADDDMPDQHHEALRLLFPDRPVLRLTRHQAVRVGRLWAANMPNVMQDAYATEVPPPGTARFHPAALTGLRRLGRMLGPSRTPSRLFLARKSGVRRLLNMPALSARLEAEGFVAVDFATLSFADQVRHMAGAQIVVAPTGAHLANLVFAGPECRVFPLFSNAPGTNFGLWSALAAALGDGPEVTNIAGWRVPGTSHGPAAHEHYTVPEDLVLPHVARPELEERMELSAALDALWRANDAVGVQASGWSLRAQAFPPDHLPRLARLRDRVAECLAEAGQDAIDAAFGHPFFANPGANLQSGLMLAQGGATRDAALGAMRAGAVSGRDLLLAMLWLQPWQDVPLLDPESLPDAHLPGYLAWITAPPWLFRAGEDAIWADYAGRLLHWFADALERPDLSPARRFRLARAATGLDLGQFLLIDGDYGPLSHARNRVLALLAPQHRPVRSAVRCASGAEGRLRLGIILRTFDKGPDSEAGLSALLGFDLGRTEIFAYSAGFTDRVATGDPGFERRFDAAVAHRRLLPPDAAGIRRMIAADDLDVLLLANATTFGIQPLDLALFHRLAPRQFALNSHLPLPPGFPGFDGFLTGQDDIALPAGLPERAMRLPGPVIGYLTSLEPRPDACLTRDMLGLDAGDVVLMNAGSLSKLRHGCLSTMMRATAAVPGGKLLLAPFNPGWAGRRLALPFLHQVEETAAEVGLDPERISILSELTVAETEAVLALADLYLAPFPHGGATMMHLALINGVPPVVLQRRSSRSIDQFLLAATGFSDLIAADEAAYVALAARLGRDAAGRAALSAAQREAARKPVLVANPNHSSGLRDAILQAVYDQENL</sequence>
<protein>
    <submittedName>
        <fullName evidence="6">Glycosyltransferase 61 family protein</fullName>
    </submittedName>
</protein>
<evidence type="ECO:0000256" key="1">
    <source>
        <dbReference type="ARBA" id="ARBA00004922"/>
    </source>
</evidence>
<dbReference type="InterPro" id="IPR049625">
    <property type="entry name" value="Glyco_transf_61_cat"/>
</dbReference>